<feature type="non-terminal residue" evidence="1">
    <location>
        <position position="1"/>
    </location>
</feature>
<organism evidence="1">
    <name type="scientific">marine sediment metagenome</name>
    <dbReference type="NCBI Taxonomy" id="412755"/>
    <lineage>
        <taxon>unclassified sequences</taxon>
        <taxon>metagenomes</taxon>
        <taxon>ecological metagenomes</taxon>
    </lineage>
</organism>
<dbReference type="EMBL" id="BART01038114">
    <property type="protein sequence ID" value="GAH14287.1"/>
    <property type="molecule type" value="Genomic_DNA"/>
</dbReference>
<proteinExistence type="predicted"/>
<accession>X1D288</accession>
<protein>
    <submittedName>
        <fullName evidence="1">Uncharacterized protein</fullName>
    </submittedName>
</protein>
<evidence type="ECO:0000313" key="1">
    <source>
        <dbReference type="EMBL" id="GAH14287.1"/>
    </source>
</evidence>
<reference evidence="1" key="1">
    <citation type="journal article" date="2014" name="Front. Microbiol.">
        <title>High frequency of phylogenetically diverse reductive dehalogenase-homologous genes in deep subseafloor sedimentary metagenomes.</title>
        <authorList>
            <person name="Kawai M."/>
            <person name="Futagami T."/>
            <person name="Toyoda A."/>
            <person name="Takaki Y."/>
            <person name="Nishi S."/>
            <person name="Hori S."/>
            <person name="Arai W."/>
            <person name="Tsubouchi T."/>
            <person name="Morono Y."/>
            <person name="Uchiyama I."/>
            <person name="Ito T."/>
            <person name="Fujiyama A."/>
            <person name="Inagaki F."/>
            <person name="Takami H."/>
        </authorList>
    </citation>
    <scope>NUCLEOTIDE SEQUENCE</scope>
    <source>
        <strain evidence="1">Expedition CK06-06</strain>
    </source>
</reference>
<dbReference type="AlphaFoldDB" id="X1D288"/>
<gene>
    <name evidence="1" type="ORF">S01H4_63401</name>
</gene>
<name>X1D288_9ZZZZ</name>
<comment type="caution">
    <text evidence="1">The sequence shown here is derived from an EMBL/GenBank/DDBJ whole genome shotgun (WGS) entry which is preliminary data.</text>
</comment>
<sequence>FQLEKIFPLFSLLVEYNDFLSLKLVTYLLIG</sequence>